<dbReference type="Pfam" id="PF08263">
    <property type="entry name" value="LRRNT_2"/>
    <property type="match status" value="1"/>
</dbReference>
<dbReference type="OrthoDB" id="676979at2759"/>
<evidence type="ECO:0000256" key="6">
    <source>
        <dbReference type="SAM" id="SignalP"/>
    </source>
</evidence>
<evidence type="ECO:0000256" key="4">
    <source>
        <dbReference type="ARBA" id="ARBA00022737"/>
    </source>
</evidence>
<dbReference type="AlphaFoldDB" id="A0A9Q1KT98"/>
<evidence type="ECO:0000313" key="9">
    <source>
        <dbReference type="Proteomes" id="UP001153076"/>
    </source>
</evidence>
<name>A0A9Q1KT98_9CARY</name>
<dbReference type="Proteomes" id="UP001153076">
    <property type="component" value="Unassembled WGS sequence"/>
</dbReference>
<dbReference type="EMBL" id="JAKOGI010000029">
    <property type="protein sequence ID" value="KAJ8448488.1"/>
    <property type="molecule type" value="Genomic_DNA"/>
</dbReference>
<evidence type="ECO:0000256" key="1">
    <source>
        <dbReference type="ARBA" id="ARBA00004370"/>
    </source>
</evidence>
<evidence type="ECO:0000259" key="7">
    <source>
        <dbReference type="Pfam" id="PF08263"/>
    </source>
</evidence>
<dbReference type="Gene3D" id="3.80.10.10">
    <property type="entry name" value="Ribonuclease Inhibitor"/>
    <property type="match status" value="1"/>
</dbReference>
<dbReference type="FunFam" id="3.80.10.10:FF:000400">
    <property type="entry name" value="Nuclear pore complex protein NUP107"/>
    <property type="match status" value="1"/>
</dbReference>
<feature type="chain" id="PRO_5040430147" description="Leucine-rich repeat-containing N-terminal plant-type domain-containing protein" evidence="6">
    <location>
        <begin position="24"/>
        <end position="240"/>
    </location>
</feature>
<feature type="domain" description="Leucine-rich repeat-containing N-terminal plant-type" evidence="7">
    <location>
        <begin position="31"/>
        <end position="68"/>
    </location>
</feature>
<keyword evidence="5" id="KW-0472">Membrane</keyword>
<dbReference type="SUPFAM" id="SSF52058">
    <property type="entry name" value="L domain-like"/>
    <property type="match status" value="1"/>
</dbReference>
<dbReference type="Pfam" id="PF13855">
    <property type="entry name" value="LRR_8"/>
    <property type="match status" value="1"/>
</dbReference>
<comment type="subcellular location">
    <subcellularLocation>
        <location evidence="1">Membrane</location>
    </subcellularLocation>
</comment>
<keyword evidence="2" id="KW-0433">Leucine-rich repeat</keyword>
<evidence type="ECO:0000256" key="3">
    <source>
        <dbReference type="ARBA" id="ARBA00022729"/>
    </source>
</evidence>
<keyword evidence="4" id="KW-0677">Repeat</keyword>
<protein>
    <recommendedName>
        <fullName evidence="7">Leucine-rich repeat-containing N-terminal plant-type domain-containing protein</fullName>
    </recommendedName>
</protein>
<accession>A0A9Q1KT98</accession>
<organism evidence="8 9">
    <name type="scientific">Carnegiea gigantea</name>
    <dbReference type="NCBI Taxonomy" id="171969"/>
    <lineage>
        <taxon>Eukaryota</taxon>
        <taxon>Viridiplantae</taxon>
        <taxon>Streptophyta</taxon>
        <taxon>Embryophyta</taxon>
        <taxon>Tracheophyta</taxon>
        <taxon>Spermatophyta</taxon>
        <taxon>Magnoliopsida</taxon>
        <taxon>eudicotyledons</taxon>
        <taxon>Gunneridae</taxon>
        <taxon>Pentapetalae</taxon>
        <taxon>Caryophyllales</taxon>
        <taxon>Cactineae</taxon>
        <taxon>Cactaceae</taxon>
        <taxon>Cactoideae</taxon>
        <taxon>Echinocereeae</taxon>
        <taxon>Carnegiea</taxon>
    </lineage>
</organism>
<dbReference type="PANTHER" id="PTHR47988">
    <property type="entry name" value="SOMATIC EMBRYOGENESIS RECEPTOR KINASE 1"/>
    <property type="match status" value="1"/>
</dbReference>
<comment type="caution">
    <text evidence="8">The sequence shown here is derived from an EMBL/GenBank/DDBJ whole genome shotgun (WGS) entry which is preliminary data.</text>
</comment>
<dbReference type="Pfam" id="PF00560">
    <property type="entry name" value="LRR_1"/>
    <property type="match status" value="1"/>
</dbReference>
<dbReference type="InterPro" id="IPR001611">
    <property type="entry name" value="Leu-rich_rpt"/>
</dbReference>
<proteinExistence type="predicted"/>
<evidence type="ECO:0000256" key="2">
    <source>
        <dbReference type="ARBA" id="ARBA00022614"/>
    </source>
</evidence>
<keyword evidence="9" id="KW-1185">Reference proteome</keyword>
<feature type="signal peptide" evidence="6">
    <location>
        <begin position="1"/>
        <end position="23"/>
    </location>
</feature>
<dbReference type="GO" id="GO:0016020">
    <property type="term" value="C:membrane"/>
    <property type="evidence" value="ECO:0007669"/>
    <property type="project" value="UniProtKB-SubCell"/>
</dbReference>
<dbReference type="InterPro" id="IPR032675">
    <property type="entry name" value="LRR_dom_sf"/>
</dbReference>
<sequence>MKSTSSPFLSCILLLILPLSTLSQSDLNCNAHDKAILLKVKAHFGGVGLLSDWDPKDDCCDWDFIGCTGEESPNPGRVTALTISGGTGLKGTIPEEIGDLPFLNNVMFFDEPKLTGPIPQSFSKLTNLRVLTLNSNSLTGPIPAFLGQLKSLSQVDLSDNRFSGPLPGSLSGLARLSSFNVSHNMLTGSVPNLKARSLTSLDVSDNQLCGPIPAALEKFGAAAFEHNKLIKRLLSSYYKS</sequence>
<gene>
    <name evidence="8" type="ORF">Cgig2_012132</name>
</gene>
<evidence type="ECO:0000256" key="5">
    <source>
        <dbReference type="ARBA" id="ARBA00023136"/>
    </source>
</evidence>
<evidence type="ECO:0000313" key="8">
    <source>
        <dbReference type="EMBL" id="KAJ8448488.1"/>
    </source>
</evidence>
<reference evidence="8" key="1">
    <citation type="submission" date="2022-04" db="EMBL/GenBank/DDBJ databases">
        <title>Carnegiea gigantea Genome sequencing and assembly v2.</title>
        <authorList>
            <person name="Copetti D."/>
            <person name="Sanderson M.J."/>
            <person name="Burquez A."/>
            <person name="Wojciechowski M.F."/>
        </authorList>
    </citation>
    <scope>NUCLEOTIDE SEQUENCE</scope>
    <source>
        <strain evidence="8">SGP5-SGP5p</strain>
        <tissue evidence="8">Aerial part</tissue>
    </source>
</reference>
<keyword evidence="3 6" id="KW-0732">Signal</keyword>
<dbReference type="InterPro" id="IPR013210">
    <property type="entry name" value="LRR_N_plant-typ"/>
</dbReference>